<dbReference type="EC" id="6.3.4.19" evidence="6"/>
<dbReference type="CDD" id="cd01992">
    <property type="entry name" value="TilS_N"/>
    <property type="match status" value="1"/>
</dbReference>
<comment type="catalytic activity">
    <reaction evidence="5 6">
        <text>cytidine(34) in tRNA(Ile2) + L-lysine + ATP = lysidine(34) in tRNA(Ile2) + AMP + diphosphate + H(+)</text>
        <dbReference type="Rhea" id="RHEA:43744"/>
        <dbReference type="Rhea" id="RHEA-COMP:10625"/>
        <dbReference type="Rhea" id="RHEA-COMP:10670"/>
        <dbReference type="ChEBI" id="CHEBI:15378"/>
        <dbReference type="ChEBI" id="CHEBI:30616"/>
        <dbReference type="ChEBI" id="CHEBI:32551"/>
        <dbReference type="ChEBI" id="CHEBI:33019"/>
        <dbReference type="ChEBI" id="CHEBI:82748"/>
        <dbReference type="ChEBI" id="CHEBI:83665"/>
        <dbReference type="ChEBI" id="CHEBI:456215"/>
        <dbReference type="EC" id="6.3.4.19"/>
    </reaction>
</comment>
<dbReference type="Pfam" id="PF01171">
    <property type="entry name" value="ATP_bind_3"/>
    <property type="match status" value="1"/>
</dbReference>
<sequence length="466" mass="50780">MPRLLCCPKRGMSAAVPNVPNDPAPLSLVDCDRLFSPLDSFSNVALAVSGGVDSVALLVLFNEWRHRTGWAGRAAVYTVDHGLRAGSAADADFVAKLCRDLGIKCRSLSWQPTLPLANVQQEARLARYRLFADAAVSDGAECIVLAHHRDDQVETFLDRLGRGSGVYGLAGMALDEPNGPEGLRLIRPFLMIPKSALDASMRKRSQAWREDPTNSSAVYKRNRLRKILELLSAEGVDAARILSTATHMRRTRQALDHFLVRFLTEHVHEHDAGPVKLERGAYTAQPEELRLRFLAHIITRVTGRPANPQLVKLQNLDACLKNNPVCQTTLAGCVFSIKADALFIWREMGRTPPAVLCPAAHEGVWDCRYSYTIAEGASGLGGKIAIGPYASSPANSSDLSWPHGWPKSAFASAPVVWTQGDDQLLSYPSAVLPVKAGSQVEGILLERLKSMCPSGSNHVDEEDEPA</sequence>
<dbReference type="Proteomes" id="UP001157914">
    <property type="component" value="Unassembled WGS sequence"/>
</dbReference>
<keyword evidence="4 6" id="KW-0067">ATP-binding</keyword>
<evidence type="ECO:0000256" key="6">
    <source>
        <dbReference type="HAMAP-Rule" id="MF_01161"/>
    </source>
</evidence>
<evidence type="ECO:0000256" key="3">
    <source>
        <dbReference type="ARBA" id="ARBA00022741"/>
    </source>
</evidence>
<accession>A0ABY1NJ93</accession>
<evidence type="ECO:0000259" key="7">
    <source>
        <dbReference type="Pfam" id="PF01171"/>
    </source>
</evidence>
<name>A0ABY1NJ93_9HYPH</name>
<keyword evidence="9" id="KW-1185">Reference proteome</keyword>
<comment type="caution">
    <text evidence="8">The sequence shown here is derived from an EMBL/GenBank/DDBJ whole genome shotgun (WGS) entry which is preliminary data.</text>
</comment>
<gene>
    <name evidence="6" type="primary">tilS</name>
    <name evidence="8" type="ORF">SAMN06265374_1292</name>
</gene>
<dbReference type="PANTHER" id="PTHR43033">
    <property type="entry name" value="TRNA(ILE)-LYSIDINE SYNTHASE-RELATED"/>
    <property type="match status" value="1"/>
</dbReference>
<dbReference type="InterPro" id="IPR012094">
    <property type="entry name" value="tRNA_Ile_lys_synt"/>
</dbReference>
<proteinExistence type="inferred from homology"/>
<dbReference type="EMBL" id="FXTT01000001">
    <property type="protein sequence ID" value="SMP11106.1"/>
    <property type="molecule type" value="Genomic_DNA"/>
</dbReference>
<feature type="domain" description="tRNA(Ile)-lysidine/2-thiocytidine synthase N-terminal" evidence="7">
    <location>
        <begin position="44"/>
        <end position="226"/>
    </location>
</feature>
<evidence type="ECO:0000256" key="5">
    <source>
        <dbReference type="ARBA" id="ARBA00048539"/>
    </source>
</evidence>
<protein>
    <recommendedName>
        <fullName evidence="6">tRNA(Ile)-lysidine synthase</fullName>
        <ecNumber evidence="6">6.3.4.19</ecNumber>
    </recommendedName>
    <alternativeName>
        <fullName evidence="6">tRNA(Ile)-2-lysyl-cytidine synthase</fullName>
    </alternativeName>
    <alternativeName>
        <fullName evidence="6">tRNA(Ile)-lysidine synthetase</fullName>
    </alternativeName>
</protein>
<reference evidence="8 9" key="1">
    <citation type="submission" date="2017-05" db="EMBL/GenBank/DDBJ databases">
        <authorList>
            <person name="Varghese N."/>
            <person name="Submissions S."/>
        </authorList>
    </citation>
    <scope>NUCLEOTIDE SEQUENCE [LARGE SCALE GENOMIC DNA]</scope>
    <source>
        <strain evidence="8 9">DSM 15949</strain>
    </source>
</reference>
<dbReference type="InterPro" id="IPR014729">
    <property type="entry name" value="Rossmann-like_a/b/a_fold"/>
</dbReference>
<comment type="similarity">
    <text evidence="6">Belongs to the tRNA(Ile)-lysidine synthase family.</text>
</comment>
<comment type="domain">
    <text evidence="6">The N-terminal region contains the highly conserved SGGXDS motif, predicted to be a P-loop motif involved in ATP binding.</text>
</comment>
<dbReference type="InterPro" id="IPR012795">
    <property type="entry name" value="tRNA_Ile_lys_synt_N"/>
</dbReference>
<dbReference type="PANTHER" id="PTHR43033:SF1">
    <property type="entry name" value="TRNA(ILE)-LYSIDINE SYNTHASE-RELATED"/>
    <property type="match status" value="1"/>
</dbReference>
<comment type="subcellular location">
    <subcellularLocation>
        <location evidence="6">Cytoplasm</location>
    </subcellularLocation>
</comment>
<evidence type="ECO:0000256" key="2">
    <source>
        <dbReference type="ARBA" id="ARBA00022694"/>
    </source>
</evidence>
<keyword evidence="3 6" id="KW-0547">Nucleotide-binding</keyword>
<evidence type="ECO:0000313" key="8">
    <source>
        <dbReference type="EMBL" id="SMP11106.1"/>
    </source>
</evidence>
<evidence type="ECO:0000313" key="9">
    <source>
        <dbReference type="Proteomes" id="UP001157914"/>
    </source>
</evidence>
<dbReference type="HAMAP" id="MF_01161">
    <property type="entry name" value="tRNA_Ile_lys_synt"/>
    <property type="match status" value="1"/>
</dbReference>
<keyword evidence="2 6" id="KW-0819">tRNA processing</keyword>
<dbReference type="SUPFAM" id="SSF52402">
    <property type="entry name" value="Adenine nucleotide alpha hydrolases-like"/>
    <property type="match status" value="1"/>
</dbReference>
<dbReference type="NCBIfam" id="TIGR02432">
    <property type="entry name" value="lysidine_TilS_N"/>
    <property type="match status" value="1"/>
</dbReference>
<organism evidence="8 9">
    <name type="scientific">Roseibium denhamense</name>
    <dbReference type="NCBI Taxonomy" id="76305"/>
    <lineage>
        <taxon>Bacteria</taxon>
        <taxon>Pseudomonadati</taxon>
        <taxon>Pseudomonadota</taxon>
        <taxon>Alphaproteobacteria</taxon>
        <taxon>Hyphomicrobiales</taxon>
        <taxon>Stappiaceae</taxon>
        <taxon>Roseibium</taxon>
    </lineage>
</organism>
<evidence type="ECO:0000256" key="4">
    <source>
        <dbReference type="ARBA" id="ARBA00022840"/>
    </source>
</evidence>
<keyword evidence="6" id="KW-0963">Cytoplasm</keyword>
<evidence type="ECO:0000256" key="1">
    <source>
        <dbReference type="ARBA" id="ARBA00022598"/>
    </source>
</evidence>
<feature type="binding site" evidence="6">
    <location>
        <begin position="49"/>
        <end position="54"/>
    </location>
    <ligand>
        <name>ATP</name>
        <dbReference type="ChEBI" id="CHEBI:30616"/>
    </ligand>
</feature>
<keyword evidence="1 6" id="KW-0436">Ligase</keyword>
<dbReference type="InterPro" id="IPR011063">
    <property type="entry name" value="TilS/TtcA_N"/>
</dbReference>
<comment type="function">
    <text evidence="6">Ligates lysine onto the cytidine present at position 34 of the AUA codon-specific tRNA(Ile) that contains the anticodon CAU, in an ATP-dependent manner. Cytidine is converted to lysidine, thus changing the amino acid specificity of the tRNA from methionine to isoleucine.</text>
</comment>
<dbReference type="Gene3D" id="3.40.50.620">
    <property type="entry name" value="HUPs"/>
    <property type="match status" value="1"/>
</dbReference>